<feature type="region of interest" description="Disordered" evidence="5">
    <location>
        <begin position="49"/>
        <end position="94"/>
    </location>
</feature>
<dbReference type="Proteomes" id="UP000009022">
    <property type="component" value="Unassembled WGS sequence"/>
</dbReference>
<dbReference type="KEGG" id="tad:TRIADDRAFT_49999"/>
<sequence length="221" mass="25585">MPKKFKGTNTKAETARSRKAAAREASEVKRREEAEDALWQEDDKLVLRKLSRKADKERKQREVKERKLANKTALDEEEKNFSPSGKNPSPKMTRAKIQEIQDKEIRDRNKAQERAKEVSNELEENINHVIAKEVAEGNIVEARSVEDAITALSISEGKIDRHPERRLKAAYTAYEEQELPRLREEHSNLRLSQVKQLVKKNWQKSPDNPMNQIHTALNNKS</sequence>
<dbReference type="GeneID" id="6751623"/>
<dbReference type="RefSeq" id="XP_002110930.1">
    <property type="nucleotide sequence ID" value="XM_002110894.1"/>
</dbReference>
<dbReference type="PANTHER" id="PTHR21680">
    <property type="entry name" value="COILED-COIL DOMAIN-CONTAINING PROTEIN 124"/>
    <property type="match status" value="1"/>
</dbReference>
<dbReference type="Pfam" id="PF06244">
    <property type="entry name" value="Ccdc124"/>
    <property type="match status" value="1"/>
</dbReference>
<name>B3RRU8_TRIAD</name>
<feature type="region of interest" description="Disordered" evidence="5">
    <location>
        <begin position="1"/>
        <end position="36"/>
    </location>
</feature>
<dbReference type="GO" id="GO:0003713">
    <property type="term" value="F:transcription coactivator activity"/>
    <property type="evidence" value="ECO:0000318"/>
    <property type="project" value="GO_Central"/>
</dbReference>
<dbReference type="OMA" id="FEERMMP"/>
<reference evidence="7 8" key="1">
    <citation type="journal article" date="2008" name="Nature">
        <title>The Trichoplax genome and the nature of placozoans.</title>
        <authorList>
            <person name="Srivastava M."/>
            <person name="Begovic E."/>
            <person name="Chapman J."/>
            <person name="Putnam N.H."/>
            <person name="Hellsten U."/>
            <person name="Kawashima T."/>
            <person name="Kuo A."/>
            <person name="Mitros T."/>
            <person name="Salamov A."/>
            <person name="Carpenter M.L."/>
            <person name="Signorovitch A.Y."/>
            <person name="Moreno M.A."/>
            <person name="Kamm K."/>
            <person name="Grimwood J."/>
            <person name="Schmutz J."/>
            <person name="Shapiro H."/>
            <person name="Grigoriev I.V."/>
            <person name="Buss L.W."/>
            <person name="Schierwater B."/>
            <person name="Dellaporta S.L."/>
            <person name="Rokhsar D.S."/>
        </authorList>
    </citation>
    <scope>NUCLEOTIDE SEQUENCE [LARGE SCALE GENOMIC DNA]</scope>
    <source>
        <strain evidence="7 8">Grell-BS-1999</strain>
    </source>
</reference>
<dbReference type="EMBL" id="DS985243">
    <property type="protein sequence ID" value="EDV26934.1"/>
    <property type="molecule type" value="Genomic_DNA"/>
</dbReference>
<dbReference type="GO" id="GO:0030496">
    <property type="term" value="C:midbody"/>
    <property type="evidence" value="ECO:0007669"/>
    <property type="project" value="UniProtKB-SubCell"/>
</dbReference>
<feature type="compositionally biased region" description="Basic and acidic residues" evidence="5">
    <location>
        <begin position="13"/>
        <end position="33"/>
    </location>
</feature>
<dbReference type="InterPro" id="IPR054414">
    <property type="entry name" value="Ccdc124/Oxs1_C"/>
</dbReference>
<organism evidence="7 8">
    <name type="scientific">Trichoplax adhaerens</name>
    <name type="common">Trichoplax reptans</name>
    <dbReference type="NCBI Taxonomy" id="10228"/>
    <lineage>
        <taxon>Eukaryota</taxon>
        <taxon>Metazoa</taxon>
        <taxon>Placozoa</taxon>
        <taxon>Uniplacotomia</taxon>
        <taxon>Trichoplacea</taxon>
        <taxon>Trichoplacidae</taxon>
        <taxon>Trichoplax</taxon>
    </lineage>
</organism>
<proteinExistence type="inferred from homology"/>
<dbReference type="PANTHER" id="PTHR21680:SF0">
    <property type="entry name" value="COILED-COIL DOMAIN-CONTAINING PROTEIN 124"/>
    <property type="match status" value="1"/>
</dbReference>
<feature type="coiled-coil region" evidence="4">
    <location>
        <begin position="101"/>
        <end position="132"/>
    </location>
</feature>
<feature type="compositionally biased region" description="Basic and acidic residues" evidence="5">
    <location>
        <begin position="49"/>
        <end position="68"/>
    </location>
</feature>
<dbReference type="HOGENOM" id="CLU_069723_0_1_1"/>
<dbReference type="GO" id="GO:0006366">
    <property type="term" value="P:transcription by RNA polymerase II"/>
    <property type="evidence" value="ECO:0000318"/>
    <property type="project" value="GO_Central"/>
</dbReference>
<comment type="similarity">
    <text evidence="2">Belongs to the CCDC124 family.</text>
</comment>
<evidence type="ECO:0000256" key="1">
    <source>
        <dbReference type="ARBA" id="ARBA00004214"/>
    </source>
</evidence>
<dbReference type="FunCoup" id="B3RRU8">
    <property type="interactions" value="841"/>
</dbReference>
<feature type="region of interest" description="Disordered" evidence="5">
    <location>
        <begin position="201"/>
        <end position="221"/>
    </location>
</feature>
<keyword evidence="3 4" id="KW-0175">Coiled coil</keyword>
<feature type="compositionally biased region" description="Polar residues" evidence="5">
    <location>
        <begin position="203"/>
        <end position="221"/>
    </location>
</feature>
<dbReference type="AlphaFoldDB" id="B3RRU8"/>
<evidence type="ECO:0000259" key="6">
    <source>
        <dbReference type="Pfam" id="PF06244"/>
    </source>
</evidence>
<dbReference type="InterPro" id="IPR010422">
    <property type="entry name" value="Ccdc124/Oxs1"/>
</dbReference>
<feature type="domain" description="Coiled-coil" evidence="6">
    <location>
        <begin position="125"/>
        <end position="212"/>
    </location>
</feature>
<dbReference type="STRING" id="10228.B3RRU8"/>
<dbReference type="GO" id="GO:0005634">
    <property type="term" value="C:nucleus"/>
    <property type="evidence" value="ECO:0000318"/>
    <property type="project" value="GO_Central"/>
</dbReference>
<protein>
    <recommendedName>
        <fullName evidence="6">Coiled-coil domain-containing protein</fullName>
    </recommendedName>
</protein>
<dbReference type="InParanoid" id="B3RRU8"/>
<evidence type="ECO:0000313" key="8">
    <source>
        <dbReference type="Proteomes" id="UP000009022"/>
    </source>
</evidence>
<evidence type="ECO:0000256" key="3">
    <source>
        <dbReference type="ARBA" id="ARBA00023054"/>
    </source>
</evidence>
<dbReference type="PhylomeDB" id="B3RRU8"/>
<evidence type="ECO:0000256" key="5">
    <source>
        <dbReference type="SAM" id="MobiDB-lite"/>
    </source>
</evidence>
<dbReference type="eggNOG" id="KOG3223">
    <property type="taxonomic scope" value="Eukaryota"/>
</dbReference>
<dbReference type="OrthoDB" id="76412at2759"/>
<comment type="subcellular location">
    <subcellularLocation>
        <location evidence="1">Midbody</location>
    </subcellularLocation>
</comment>
<gene>
    <name evidence="7" type="ORF">TRIADDRAFT_49999</name>
</gene>
<evidence type="ECO:0000256" key="2">
    <source>
        <dbReference type="ARBA" id="ARBA00008296"/>
    </source>
</evidence>
<accession>B3RRU8</accession>
<evidence type="ECO:0000313" key="7">
    <source>
        <dbReference type="EMBL" id="EDV26934.1"/>
    </source>
</evidence>
<keyword evidence="8" id="KW-1185">Reference proteome</keyword>
<evidence type="ECO:0000256" key="4">
    <source>
        <dbReference type="SAM" id="Coils"/>
    </source>
</evidence>
<dbReference type="CTD" id="6751623"/>